<dbReference type="PANTHER" id="PTHR16026">
    <property type="entry name" value="CARTILAGE ACIDIC PROTEIN 1"/>
    <property type="match status" value="1"/>
</dbReference>
<sequence length="576" mass="65376">MTSCGTLEKIPRLFKKTKVAPKRKVVEIPSGPTVSGSSSYFEDITEQVGLGGVSATHIYAIDFDLDGYTDIVTLPSFYSQPAFFIYVPETRKYKLLGYNPFNKVLRASYLAFFDLNKDGILDVITGTLNQKTSLSKDTLRVFEGYKKEGRIYYGEKFSKKKMTPKPTSSISFLDYNLDGYIDLFEANWLDNSKSSPRAIPDRLYMGKGFEYREVSYLLEKEGRFSRANNAYVNAMPTFSSSTCDIDQNGFPDILTSSSGGHDNKLWLNLYDSKNKDRNFKNYALEANFHRDGFGLLESRGGGNTLFSICTDYNNDGIMDVLVGEASHSYDSEMKDKSSFLTGSTRGFPPKFLRSEYVEDDGLELWSRNDRRAVFADFNNDGLIDILVENSGHPPYTRLVYFEQDPDHGFEGVAKEAKIDILNPSGVVTLDIDRDGNLDFITGQSNIRKSNIKRRLYVYRNIIPREGRKSLRIYLEGKRSNIHGWGAMVEVRTSNFNQKRWVDYLGGPQGSQSEFGIHVGLDIKNVLQSIQVTWPILAKRQIPLKRVYNLRKLKFKGHQEITLCESGSYILGKKSCK</sequence>
<dbReference type="InterPro" id="IPR013517">
    <property type="entry name" value="FG-GAP"/>
</dbReference>
<evidence type="ECO:0000313" key="3">
    <source>
        <dbReference type="EMBL" id="OUR97013.1"/>
    </source>
</evidence>
<comment type="caution">
    <text evidence="3">The sequence shown here is derived from an EMBL/GenBank/DDBJ whole genome shotgun (WGS) entry which is preliminary data.</text>
</comment>
<dbReference type="SUPFAM" id="SSF69318">
    <property type="entry name" value="Integrin alpha N-terminal domain"/>
    <property type="match status" value="1"/>
</dbReference>
<evidence type="ECO:0000259" key="2">
    <source>
        <dbReference type="Pfam" id="PF07593"/>
    </source>
</evidence>
<dbReference type="InterPro" id="IPR028994">
    <property type="entry name" value="Integrin_alpha_N"/>
</dbReference>
<proteinExistence type="predicted"/>
<gene>
    <name evidence="3" type="ORF">A9Q84_11815</name>
</gene>
<organism evidence="3 4">
    <name type="scientific">Halobacteriovorax marinus</name>
    <dbReference type="NCBI Taxonomy" id="97084"/>
    <lineage>
        <taxon>Bacteria</taxon>
        <taxon>Pseudomonadati</taxon>
        <taxon>Bdellovibrionota</taxon>
        <taxon>Bacteriovoracia</taxon>
        <taxon>Bacteriovoracales</taxon>
        <taxon>Halobacteriovoraceae</taxon>
        <taxon>Halobacteriovorax</taxon>
    </lineage>
</organism>
<dbReference type="Proteomes" id="UP000196531">
    <property type="component" value="Unassembled WGS sequence"/>
</dbReference>
<evidence type="ECO:0000256" key="1">
    <source>
        <dbReference type="ARBA" id="ARBA00022729"/>
    </source>
</evidence>
<accession>A0A1Y5F805</accession>
<dbReference type="Pfam" id="PF13517">
    <property type="entry name" value="FG-GAP_3"/>
    <property type="match status" value="1"/>
</dbReference>
<dbReference type="InterPro" id="IPR027039">
    <property type="entry name" value="Crtac1"/>
</dbReference>
<dbReference type="Pfam" id="PF07593">
    <property type="entry name" value="UnbV_ASPIC"/>
    <property type="match status" value="1"/>
</dbReference>
<evidence type="ECO:0000313" key="4">
    <source>
        <dbReference type="Proteomes" id="UP000196531"/>
    </source>
</evidence>
<keyword evidence="1" id="KW-0732">Signal</keyword>
<name>A0A1Y5F805_9BACT</name>
<protein>
    <recommendedName>
        <fullName evidence="2">ASPIC/UnbV domain-containing protein</fullName>
    </recommendedName>
</protein>
<dbReference type="EMBL" id="MAAO01000006">
    <property type="protein sequence ID" value="OUR97013.1"/>
    <property type="molecule type" value="Genomic_DNA"/>
</dbReference>
<dbReference type="AlphaFoldDB" id="A0A1Y5F805"/>
<dbReference type="Gene3D" id="2.130.10.130">
    <property type="entry name" value="Integrin alpha, N-terminal"/>
    <property type="match status" value="1"/>
</dbReference>
<dbReference type="PANTHER" id="PTHR16026:SF0">
    <property type="entry name" value="CARTILAGE ACIDIC PROTEIN 1"/>
    <property type="match status" value="1"/>
</dbReference>
<feature type="domain" description="ASPIC/UnbV" evidence="2">
    <location>
        <begin position="484"/>
        <end position="534"/>
    </location>
</feature>
<dbReference type="InterPro" id="IPR011519">
    <property type="entry name" value="UnbV_ASPIC"/>
</dbReference>
<reference evidence="4" key="1">
    <citation type="journal article" date="2017" name="Proc. Natl. Acad. Sci. U.S.A.">
        <title>Simulation of Deepwater Horizon oil plume reveals substrate specialization within a complex community of hydrocarbon-degraders.</title>
        <authorList>
            <person name="Hu P."/>
            <person name="Dubinsky E.A."/>
            <person name="Probst A.J."/>
            <person name="Wang J."/>
            <person name="Sieber C.M.K."/>
            <person name="Tom L.M."/>
            <person name="Gardinali P."/>
            <person name="Banfield J.F."/>
            <person name="Atlas R.M."/>
            <person name="Andersen G.L."/>
        </authorList>
    </citation>
    <scope>NUCLEOTIDE SEQUENCE [LARGE SCALE GENOMIC DNA]</scope>
</reference>